<dbReference type="SUPFAM" id="SSF53335">
    <property type="entry name" value="S-adenosyl-L-methionine-dependent methyltransferases"/>
    <property type="match status" value="1"/>
</dbReference>
<accession>A0A848IXK1</accession>
<sequence length="295" mass="34278">MNKIDIQNCPICGHSSFIEIFECKDNTVTGELFKLKECANCNFRITSPRPEDKDLGKYYKSDQYISHSDSDEGLINKIYKRVRNLNLKIKYNLVKKNTKASDINLLDVGSGTGYFVNYCNNNGIHAEGYEPDNDARNKASELHNIKLYNSWGDIHKTYEVITMWHVLEHVPDLNEEMTRLKNLLTPNGILIIAVPNRESYDEKIYKQEWAAYDVPRHLYHFRKQDIISLAKKYKLSFIEDKPMWFDAPYVSMLSEDHKRSSLPKLKGLTIGTISNLSSIFTKQQSSKIYIFENEN</sequence>
<dbReference type="Gene3D" id="3.40.50.150">
    <property type="entry name" value="Vaccinia Virus protein VP39"/>
    <property type="match status" value="1"/>
</dbReference>
<organism evidence="1 2">
    <name type="scientific">Marinigracilibium pacificum</name>
    <dbReference type="NCBI Taxonomy" id="2729599"/>
    <lineage>
        <taxon>Bacteria</taxon>
        <taxon>Pseudomonadati</taxon>
        <taxon>Bacteroidota</taxon>
        <taxon>Cytophagia</taxon>
        <taxon>Cytophagales</taxon>
        <taxon>Flammeovirgaceae</taxon>
        <taxon>Marinigracilibium</taxon>
    </lineage>
</organism>
<dbReference type="EMBL" id="JABBNU010000001">
    <property type="protein sequence ID" value="NMM47000.1"/>
    <property type="molecule type" value="Genomic_DNA"/>
</dbReference>
<keyword evidence="2" id="KW-1185">Reference proteome</keyword>
<dbReference type="PANTHER" id="PTHR43861">
    <property type="entry name" value="TRANS-ACONITATE 2-METHYLTRANSFERASE-RELATED"/>
    <property type="match status" value="1"/>
</dbReference>
<dbReference type="AlphaFoldDB" id="A0A848IXK1"/>
<dbReference type="InterPro" id="IPR029063">
    <property type="entry name" value="SAM-dependent_MTases_sf"/>
</dbReference>
<dbReference type="Pfam" id="PF13489">
    <property type="entry name" value="Methyltransf_23"/>
    <property type="match status" value="1"/>
</dbReference>
<protein>
    <submittedName>
        <fullName evidence="1">Class I SAM-dependent methyltransferase</fullName>
    </submittedName>
</protein>
<proteinExistence type="predicted"/>
<name>A0A848IXK1_9BACT</name>
<keyword evidence="1" id="KW-0489">Methyltransferase</keyword>
<dbReference type="GO" id="GO:0032259">
    <property type="term" value="P:methylation"/>
    <property type="evidence" value="ECO:0007669"/>
    <property type="project" value="UniProtKB-KW"/>
</dbReference>
<dbReference type="GO" id="GO:0008168">
    <property type="term" value="F:methyltransferase activity"/>
    <property type="evidence" value="ECO:0007669"/>
    <property type="project" value="UniProtKB-KW"/>
</dbReference>
<evidence type="ECO:0000313" key="2">
    <source>
        <dbReference type="Proteomes" id="UP000559010"/>
    </source>
</evidence>
<dbReference type="Proteomes" id="UP000559010">
    <property type="component" value="Unassembled WGS sequence"/>
</dbReference>
<evidence type="ECO:0000313" key="1">
    <source>
        <dbReference type="EMBL" id="NMM47000.1"/>
    </source>
</evidence>
<comment type="caution">
    <text evidence="1">The sequence shown here is derived from an EMBL/GenBank/DDBJ whole genome shotgun (WGS) entry which is preliminary data.</text>
</comment>
<reference evidence="1 2" key="1">
    <citation type="submission" date="2020-04" db="EMBL/GenBank/DDBJ databases">
        <title>Flammeovirgaceae bacterium KN852 isolated from deep sea.</title>
        <authorList>
            <person name="Zhang D.-C."/>
        </authorList>
    </citation>
    <scope>NUCLEOTIDE SEQUENCE [LARGE SCALE GENOMIC DNA]</scope>
    <source>
        <strain evidence="1 2">KN852</strain>
    </source>
</reference>
<keyword evidence="1" id="KW-0808">Transferase</keyword>
<gene>
    <name evidence="1" type="ORF">HH304_01210</name>
</gene>
<dbReference type="CDD" id="cd02440">
    <property type="entry name" value="AdoMet_MTases"/>
    <property type="match status" value="1"/>
</dbReference>
<dbReference type="RefSeq" id="WP_169677616.1">
    <property type="nucleotide sequence ID" value="NZ_JABBNU010000001.1"/>
</dbReference>